<dbReference type="AlphaFoldDB" id="A0A814V7V8"/>
<feature type="compositionally biased region" description="Low complexity" evidence="1">
    <location>
        <begin position="160"/>
        <end position="171"/>
    </location>
</feature>
<gene>
    <name evidence="2" type="ORF">IZO911_LOCUS27510</name>
</gene>
<accession>A0A814V7V8</accession>
<dbReference type="EMBL" id="CAJNOE010000375">
    <property type="protein sequence ID" value="CAF1181802.1"/>
    <property type="molecule type" value="Genomic_DNA"/>
</dbReference>
<feature type="compositionally biased region" description="Polar residues" evidence="1">
    <location>
        <begin position="988"/>
        <end position="997"/>
    </location>
</feature>
<feature type="compositionally biased region" description="Polar residues" evidence="1">
    <location>
        <begin position="959"/>
        <end position="970"/>
    </location>
</feature>
<organism evidence="2 3">
    <name type="scientific">Adineta steineri</name>
    <dbReference type="NCBI Taxonomy" id="433720"/>
    <lineage>
        <taxon>Eukaryota</taxon>
        <taxon>Metazoa</taxon>
        <taxon>Spiralia</taxon>
        <taxon>Gnathifera</taxon>
        <taxon>Rotifera</taxon>
        <taxon>Eurotatoria</taxon>
        <taxon>Bdelloidea</taxon>
        <taxon>Adinetida</taxon>
        <taxon>Adinetidae</taxon>
        <taxon>Adineta</taxon>
    </lineage>
</organism>
<feature type="compositionally biased region" description="Basic residues" evidence="1">
    <location>
        <begin position="374"/>
        <end position="401"/>
    </location>
</feature>
<dbReference type="Proteomes" id="UP000663860">
    <property type="component" value="Unassembled WGS sequence"/>
</dbReference>
<evidence type="ECO:0000313" key="2">
    <source>
        <dbReference type="EMBL" id="CAF1181802.1"/>
    </source>
</evidence>
<feature type="compositionally biased region" description="Low complexity" evidence="1">
    <location>
        <begin position="436"/>
        <end position="453"/>
    </location>
</feature>
<feature type="region of interest" description="Disordered" evidence="1">
    <location>
        <begin position="719"/>
        <end position="781"/>
    </location>
</feature>
<feature type="compositionally biased region" description="Basic and acidic residues" evidence="1">
    <location>
        <begin position="465"/>
        <end position="478"/>
    </location>
</feature>
<feature type="compositionally biased region" description="Low complexity" evidence="1">
    <location>
        <begin position="971"/>
        <end position="985"/>
    </location>
</feature>
<feature type="compositionally biased region" description="Polar residues" evidence="1">
    <location>
        <begin position="9"/>
        <end position="18"/>
    </location>
</feature>
<feature type="region of interest" description="Disordered" evidence="1">
    <location>
        <begin position="361"/>
        <end position="488"/>
    </location>
</feature>
<feature type="compositionally biased region" description="Basic and acidic residues" evidence="1">
    <location>
        <begin position="735"/>
        <end position="746"/>
    </location>
</feature>
<feature type="compositionally biased region" description="Polar residues" evidence="1">
    <location>
        <begin position="749"/>
        <end position="760"/>
    </location>
</feature>
<feature type="compositionally biased region" description="Low complexity" evidence="1">
    <location>
        <begin position="943"/>
        <end position="958"/>
    </location>
</feature>
<feature type="region of interest" description="Disordered" evidence="1">
    <location>
        <begin position="102"/>
        <end position="126"/>
    </location>
</feature>
<reference evidence="2" key="1">
    <citation type="submission" date="2021-02" db="EMBL/GenBank/DDBJ databases">
        <authorList>
            <person name="Nowell W R."/>
        </authorList>
    </citation>
    <scope>NUCLEOTIDE SEQUENCE</scope>
</reference>
<feature type="compositionally biased region" description="Polar residues" evidence="1">
    <location>
        <begin position="420"/>
        <end position="435"/>
    </location>
</feature>
<sequence length="1073" mass="120898">MTDNKDVNNTETNANSASGDGIDELVNIVNNHLNPVSSTPSTVNTTSGSARTHSPPLMGTSARAAKRRVDNDITPVRIEGTDTYNQQLQHHYQNVRQILEDQQKQAQPTPTIEAAPETRHSFSSKRDYFEQRFKTPPPTYDAPPSRPQQQPQKIITTITTTTTSSAPSSSIAHDRTSSSSNESPSVDRVLEQAVELQKMSNINSTKHDSITPLIVERTEEYQVFLNAVNHEVRRTPSIARTTIVSPTKTGHATDLDQAQAQAQVEHTTDDHQAIQNLTRALQEHNVTTINEYKRLPSSNPSSPTALPSTVFFDRTNLPVISNEFSVIDALLNNPIGTNDAQYNSLLSIRYNDIMTNLRNPEYLNSLKQPPKPTKQSKKQPKEKKVKEKKVKEKKPKEKKSKTTTPSTTDTVEHAAITPLIHTSEQLQSQITEQPLTTNATTTTTTTTTDTTTTPVASSEQTPLIDPKEKKKKDKENKKQIKTKSKQKSKNGDYEVLDAIIGSPVSIHLPDSYLVKYNVSAPLSQSSPSQPIPSSIPSVTTTVAPAPALVTTTITSKNENIPVPEKNQTLHHLVKIVHELQLHNASALLASLNTTSSSSSSSKANTIRETKEPVIATKATVPVINEAVLQKPLLEQQKRPISQQTQPELRPQTEVVKPRIIYRYIDEYGRVLKISSTPPSQLREQPSQQQYSYRNTEPAYLHGRYIAVDDERRHPLQSYEQRATWQGEPKLPTTVTREDFELRDKRVPQLSEQSMPTSRTVPVSVDQDHSSKSTSSQYQHRPYHYPNQQNVKLAWLPLSYQNEPPYAPTGGIGYDTDSTISERSARYRPYDYAPNEGSYHYAHRPSHSDYYYHRPSGPSYYPPPPPLPYGGRGISPEYGGAPRNYIEVFRGGDFRETKPSEVYSLPLNEHIRTSPISSANNRHSRYDQYQSERYGSMSHRHHNNNNNNMPSSQYSYNSNTLPHSRYQNNIPSSTVHTSSSYYSHRSPYQHRTVQSSPNPDYPNYVRQSKSFDYRPLRTKLQREYKITPNLLVDEWDYPQTTEKTKYSTTTVSNTNRSGVSSPDDVFISNRTNEA</sequence>
<proteinExistence type="predicted"/>
<feature type="compositionally biased region" description="Polar residues" evidence="1">
    <location>
        <begin position="1050"/>
        <end position="1059"/>
    </location>
</feature>
<evidence type="ECO:0000313" key="3">
    <source>
        <dbReference type="Proteomes" id="UP000663860"/>
    </source>
</evidence>
<feature type="compositionally biased region" description="Pro residues" evidence="1">
    <location>
        <begin position="135"/>
        <end position="146"/>
    </location>
</feature>
<feature type="region of interest" description="Disordered" evidence="1">
    <location>
        <begin position="160"/>
        <end position="187"/>
    </location>
</feature>
<feature type="compositionally biased region" description="Basic residues" evidence="1">
    <location>
        <begin position="479"/>
        <end position="488"/>
    </location>
</feature>
<feature type="region of interest" description="Disordered" evidence="1">
    <location>
        <begin position="132"/>
        <end position="151"/>
    </location>
</feature>
<feature type="region of interest" description="Disordered" evidence="1">
    <location>
        <begin position="935"/>
        <end position="1002"/>
    </location>
</feature>
<name>A0A814V7V8_9BILA</name>
<protein>
    <submittedName>
        <fullName evidence="2">Uncharacterized protein</fullName>
    </submittedName>
</protein>
<feature type="region of interest" description="Disordered" evidence="1">
    <location>
        <begin position="1"/>
        <end position="66"/>
    </location>
</feature>
<feature type="compositionally biased region" description="Low complexity" evidence="1">
    <location>
        <begin position="34"/>
        <end position="47"/>
    </location>
</feature>
<evidence type="ECO:0000256" key="1">
    <source>
        <dbReference type="SAM" id="MobiDB-lite"/>
    </source>
</evidence>
<comment type="caution">
    <text evidence="2">The sequence shown here is derived from an EMBL/GenBank/DDBJ whole genome shotgun (WGS) entry which is preliminary data.</text>
</comment>
<feature type="region of interest" description="Disordered" evidence="1">
    <location>
        <begin position="1045"/>
        <end position="1073"/>
    </location>
</feature>
<feature type="compositionally biased region" description="Basic and acidic residues" evidence="1">
    <location>
        <begin position="116"/>
        <end position="126"/>
    </location>
</feature>